<dbReference type="EMBL" id="JARBHB010000014">
    <property type="protein sequence ID" value="KAJ8868531.1"/>
    <property type="molecule type" value="Genomic_DNA"/>
</dbReference>
<accession>A0ABQ9GBT4</accession>
<evidence type="ECO:0000256" key="1">
    <source>
        <dbReference type="SAM" id="MobiDB-lite"/>
    </source>
</evidence>
<organism evidence="2 3">
    <name type="scientific">Dryococelus australis</name>
    <dbReference type="NCBI Taxonomy" id="614101"/>
    <lineage>
        <taxon>Eukaryota</taxon>
        <taxon>Metazoa</taxon>
        <taxon>Ecdysozoa</taxon>
        <taxon>Arthropoda</taxon>
        <taxon>Hexapoda</taxon>
        <taxon>Insecta</taxon>
        <taxon>Pterygota</taxon>
        <taxon>Neoptera</taxon>
        <taxon>Polyneoptera</taxon>
        <taxon>Phasmatodea</taxon>
        <taxon>Verophasmatodea</taxon>
        <taxon>Anareolatae</taxon>
        <taxon>Phasmatidae</taxon>
        <taxon>Eurycanthinae</taxon>
        <taxon>Dryococelus</taxon>
    </lineage>
</organism>
<feature type="region of interest" description="Disordered" evidence="1">
    <location>
        <begin position="477"/>
        <end position="500"/>
    </location>
</feature>
<gene>
    <name evidence="2" type="ORF">PR048_030059</name>
</gene>
<name>A0ABQ9GBT4_9NEOP</name>
<proteinExistence type="predicted"/>
<protein>
    <submittedName>
        <fullName evidence="2">Uncharacterized protein</fullName>
    </submittedName>
</protein>
<comment type="caution">
    <text evidence="2">The sequence shown here is derived from an EMBL/GenBank/DDBJ whole genome shotgun (WGS) entry which is preliminary data.</text>
</comment>
<feature type="compositionally biased region" description="Polar residues" evidence="1">
    <location>
        <begin position="478"/>
        <end position="493"/>
    </location>
</feature>
<evidence type="ECO:0000313" key="3">
    <source>
        <dbReference type="Proteomes" id="UP001159363"/>
    </source>
</evidence>
<dbReference type="Proteomes" id="UP001159363">
    <property type="component" value="Chromosome 13"/>
</dbReference>
<sequence length="500" mass="56646">MTLAIGPHGVLTPPGERWSNSRLPLSATPNDVQAHYLSVNRSSCVLSLTLSSPVVFSHHGSRACQGLMENVLRYRDRTRRLHQCYKVCLLGRTCSCASKVKKRQFHARLAPHRSYAQGVQCFLRSTILCRKGYRKLCLLVNKCLYYTYLWQYYLPLAQVKARGGVVVRLLASHLEEPGSIPGGVAAGLSHVGNCAGRRRWSEGFLGDLPFPPSLFVPTLSFSPRSTFVGFLRHRRPNPFIAHFRARKNTGFELLLLREARLAQMAYNESVFTVHVVRRLREARLTQMACNESVFTVHVVRRLREARLTQMACNESVFTVHVVRRLREARLTQMACNESVFTVHVVRRLREARLAQMAYNESVFTVHVVRSLREARSCRGQNAKAFLNAHHILHAAWVIISFLSTQAPITGFFRLPRYRNAGIIFRTQVGAAGLVPEFASPRGGMTAYNSNSSRTRQQNSVVCHRNVERSFGTQRWVHYSSTGSPPKQGTSRDQLSFDVRN</sequence>
<keyword evidence="3" id="KW-1185">Reference proteome</keyword>
<evidence type="ECO:0000313" key="2">
    <source>
        <dbReference type="EMBL" id="KAJ8868531.1"/>
    </source>
</evidence>
<reference evidence="2 3" key="1">
    <citation type="submission" date="2023-02" db="EMBL/GenBank/DDBJ databases">
        <title>LHISI_Scaffold_Assembly.</title>
        <authorList>
            <person name="Stuart O.P."/>
            <person name="Cleave R."/>
            <person name="Magrath M.J.L."/>
            <person name="Mikheyev A.S."/>
        </authorList>
    </citation>
    <scope>NUCLEOTIDE SEQUENCE [LARGE SCALE GENOMIC DNA]</scope>
    <source>
        <strain evidence="2">Daus_M_001</strain>
        <tissue evidence="2">Leg muscle</tissue>
    </source>
</reference>